<name>A0A8H6KGH4_9PEZI</name>
<comment type="function">
    <text evidence="1 11">Responsible for the formation of the pyrimidine heterocycle in the thiamine biosynthesis pathway. Catalyzes the formation of hydroxymethylpyrimidine phosphate (HMP-P) from histidine and pyridoxal phosphate (PLP). The protein uses PLP and the active site histidine to form HMP-P, generating an inactive enzyme. The enzyme can only undergo a single turnover, which suggests it is a suicide enzyme.</text>
</comment>
<feature type="domain" description="SsuA/THI5-like" evidence="12">
    <location>
        <begin position="47"/>
        <end position="263"/>
    </location>
</feature>
<keyword evidence="7 11" id="KW-0663">Pyridoxal phosphate</keyword>
<dbReference type="GO" id="GO:0016740">
    <property type="term" value="F:transferase activity"/>
    <property type="evidence" value="ECO:0007669"/>
    <property type="project" value="UniProtKB-KW"/>
</dbReference>
<dbReference type="EMBL" id="WIGO01000086">
    <property type="protein sequence ID" value="KAF6831052.1"/>
    <property type="molecule type" value="Genomic_DNA"/>
</dbReference>
<keyword evidence="14" id="KW-1185">Reference proteome</keyword>
<keyword evidence="8 11" id="KW-0784">Thiamine biosynthesis</keyword>
<dbReference type="InterPro" id="IPR015168">
    <property type="entry name" value="SsuA/THI5"/>
</dbReference>
<gene>
    <name evidence="13" type="ORF">CPLU01_06988</name>
</gene>
<evidence type="ECO:0000256" key="11">
    <source>
        <dbReference type="RuleBase" id="RU367015"/>
    </source>
</evidence>
<evidence type="ECO:0000256" key="2">
    <source>
        <dbReference type="ARBA" id="ARBA00004948"/>
    </source>
</evidence>
<evidence type="ECO:0000313" key="13">
    <source>
        <dbReference type="EMBL" id="KAF6831052.1"/>
    </source>
</evidence>
<evidence type="ECO:0000256" key="6">
    <source>
        <dbReference type="ARBA" id="ARBA00022723"/>
    </source>
</evidence>
<evidence type="ECO:0000256" key="1">
    <source>
        <dbReference type="ARBA" id="ARBA00003469"/>
    </source>
</evidence>
<evidence type="ECO:0000256" key="8">
    <source>
        <dbReference type="ARBA" id="ARBA00022977"/>
    </source>
</evidence>
<dbReference type="Pfam" id="PF09084">
    <property type="entry name" value="NMT1"/>
    <property type="match status" value="1"/>
</dbReference>
<dbReference type="Proteomes" id="UP000654918">
    <property type="component" value="Unassembled WGS sequence"/>
</dbReference>
<comment type="subunit">
    <text evidence="4 11">Homodimer.</text>
</comment>
<reference evidence="13" key="1">
    <citation type="journal article" date="2020" name="Phytopathology">
        <title>Genome Sequence Resources of Colletotrichum truncatum, C. plurivorum, C. musicola, and C. sojae: Four Species Pathogenic to Soybean (Glycine max).</title>
        <authorList>
            <person name="Rogerio F."/>
            <person name="Boufleur T.R."/>
            <person name="Ciampi-Guillardi M."/>
            <person name="Sukno S.A."/>
            <person name="Thon M.R."/>
            <person name="Massola Junior N.S."/>
            <person name="Baroncelli R."/>
        </authorList>
    </citation>
    <scope>NUCLEOTIDE SEQUENCE</scope>
    <source>
        <strain evidence="13">LFN00145</strain>
    </source>
</reference>
<evidence type="ECO:0000256" key="9">
    <source>
        <dbReference type="ARBA" id="ARBA00023004"/>
    </source>
</evidence>
<evidence type="ECO:0000256" key="10">
    <source>
        <dbReference type="ARBA" id="ARBA00048179"/>
    </source>
</evidence>
<dbReference type="Gene3D" id="3.40.190.10">
    <property type="entry name" value="Periplasmic binding protein-like II"/>
    <property type="match status" value="2"/>
</dbReference>
<dbReference type="UniPathway" id="UPA00060"/>
<dbReference type="InterPro" id="IPR027939">
    <property type="entry name" value="NMT1/THI5"/>
</dbReference>
<comment type="similarity">
    <text evidence="3 11">Belongs to the NMT1/THI5 family.</text>
</comment>
<evidence type="ECO:0000256" key="4">
    <source>
        <dbReference type="ARBA" id="ARBA00011738"/>
    </source>
</evidence>
<sequence>MQHEYSESMAITTKKTKLRRSVSLSYGRLNAMTLQRFHVSATGHSLNYLPEYIAQRHGFFREQGLDVTVTVPKPWDLVLDELADGTADAALGGVWVPSMYHGRVRNYVAFAQVANRAPLAIVGRPESSPTGRLFALSDTLGSTVLMKGSNGASVGLFFKMLLREAGLDPGAVRYVQDLDGAMLGDLFAGGMGDFLVVDNLSARALVARHADKIEIKSETVSEGGEIPWSVYYRDASTVTPAVLDAQKRFCAGLAKGMDWVLKHDAEEFRDELAEIFPRIPVDVTVELTNVFRRDGM</sequence>
<accession>A0A8H6KGH4</accession>
<dbReference type="AlphaFoldDB" id="A0A8H6KGH4"/>
<dbReference type="GO" id="GO:0046872">
    <property type="term" value="F:metal ion binding"/>
    <property type="evidence" value="ECO:0007669"/>
    <property type="project" value="UniProtKB-KW"/>
</dbReference>
<organism evidence="13 14">
    <name type="scientific">Colletotrichum plurivorum</name>
    <dbReference type="NCBI Taxonomy" id="2175906"/>
    <lineage>
        <taxon>Eukaryota</taxon>
        <taxon>Fungi</taxon>
        <taxon>Dikarya</taxon>
        <taxon>Ascomycota</taxon>
        <taxon>Pezizomycotina</taxon>
        <taxon>Sordariomycetes</taxon>
        <taxon>Hypocreomycetidae</taxon>
        <taxon>Glomerellales</taxon>
        <taxon>Glomerellaceae</taxon>
        <taxon>Colletotrichum</taxon>
        <taxon>Colletotrichum orchidearum species complex</taxon>
    </lineage>
</organism>
<evidence type="ECO:0000259" key="12">
    <source>
        <dbReference type="Pfam" id="PF09084"/>
    </source>
</evidence>
<evidence type="ECO:0000313" key="14">
    <source>
        <dbReference type="Proteomes" id="UP000654918"/>
    </source>
</evidence>
<comment type="cofactor">
    <cofactor evidence="11">
        <name>Fe cation</name>
        <dbReference type="ChEBI" id="CHEBI:24875"/>
    </cofactor>
</comment>
<keyword evidence="9 11" id="KW-0408">Iron</keyword>
<evidence type="ECO:0000256" key="5">
    <source>
        <dbReference type="ARBA" id="ARBA00022679"/>
    </source>
</evidence>
<dbReference type="GO" id="GO:0009229">
    <property type="term" value="P:thiamine diphosphate biosynthetic process"/>
    <property type="evidence" value="ECO:0007669"/>
    <property type="project" value="UniProtKB-UniRule"/>
</dbReference>
<keyword evidence="6" id="KW-0479">Metal-binding</keyword>
<proteinExistence type="inferred from homology"/>
<dbReference type="SUPFAM" id="SSF53850">
    <property type="entry name" value="Periplasmic binding protein-like II"/>
    <property type="match status" value="1"/>
</dbReference>
<dbReference type="PANTHER" id="PTHR31528">
    <property type="entry name" value="4-AMINO-5-HYDROXYMETHYL-2-METHYLPYRIMIDINE PHOSPHATE SYNTHASE THI11-RELATED"/>
    <property type="match status" value="1"/>
</dbReference>
<comment type="pathway">
    <text evidence="2 11">Cofactor biosynthesis; thiamine diphosphate biosynthesis.</text>
</comment>
<dbReference type="PANTHER" id="PTHR31528:SF1">
    <property type="entry name" value="4-AMINO-5-HYDROXYMETHYL-2-METHYLPYRIMIDINE PHOSPHATE SYNTHASE THI11-RELATED"/>
    <property type="match status" value="1"/>
</dbReference>
<comment type="catalytic activity">
    <reaction evidence="10">
        <text>N(6)-(pyridoxal phosphate)-L-lysyl-[4-amino-5-hydroxymethyl-2-methylpyrimidine phosphate synthase] + L-histidyl-[4-amino-5-hydroxymethyl-2-methylpyrimidine phosphate synthase] + 2 Fe(3+) + 4 H2O = L-lysyl-[4-amino-5-hydroxymethyl-2-methylpyrimidine phosphate synthase] + (2S)-2-amino-5-hydroxy-4-oxopentanoyl-[4-amino-5-hydroxymethyl-2-methylpyrimidine phosphate synthase] + 4-amino-2-methyl-5-(phosphooxymethyl)pyrimidine + 3-oxopropanoate + 2 Fe(2+) + 2 H(+)</text>
        <dbReference type="Rhea" id="RHEA:65756"/>
        <dbReference type="Rhea" id="RHEA-COMP:16892"/>
        <dbReference type="Rhea" id="RHEA-COMP:16893"/>
        <dbReference type="Rhea" id="RHEA-COMP:16894"/>
        <dbReference type="Rhea" id="RHEA-COMP:16895"/>
        <dbReference type="ChEBI" id="CHEBI:15377"/>
        <dbReference type="ChEBI" id="CHEBI:15378"/>
        <dbReference type="ChEBI" id="CHEBI:29033"/>
        <dbReference type="ChEBI" id="CHEBI:29034"/>
        <dbReference type="ChEBI" id="CHEBI:29969"/>
        <dbReference type="ChEBI" id="CHEBI:29979"/>
        <dbReference type="ChEBI" id="CHEBI:33190"/>
        <dbReference type="ChEBI" id="CHEBI:58354"/>
        <dbReference type="ChEBI" id="CHEBI:143915"/>
        <dbReference type="ChEBI" id="CHEBI:157692"/>
    </reaction>
    <physiologicalReaction direction="left-to-right" evidence="10">
        <dbReference type="Rhea" id="RHEA:65757"/>
    </physiologicalReaction>
</comment>
<dbReference type="GO" id="GO:0009228">
    <property type="term" value="P:thiamine biosynthetic process"/>
    <property type="evidence" value="ECO:0007669"/>
    <property type="project" value="UniProtKB-UniRule"/>
</dbReference>
<protein>
    <recommendedName>
        <fullName evidence="11">4-amino-5-hydroxymethyl-2-methylpyrimidine phosphate synthase</fullName>
        <shortName evidence="11">HMP-P synthase</shortName>
        <shortName evidence="11">Hydroxymethylpyrimidine phosphate synthase</shortName>
    </recommendedName>
</protein>
<evidence type="ECO:0000256" key="7">
    <source>
        <dbReference type="ARBA" id="ARBA00022898"/>
    </source>
</evidence>
<evidence type="ECO:0000256" key="3">
    <source>
        <dbReference type="ARBA" id="ARBA00009406"/>
    </source>
</evidence>
<keyword evidence="5" id="KW-0808">Transferase</keyword>
<comment type="caution">
    <text evidence="13">The sequence shown here is derived from an EMBL/GenBank/DDBJ whole genome shotgun (WGS) entry which is preliminary data.</text>
</comment>